<evidence type="ECO:0000313" key="3">
    <source>
        <dbReference type="Proteomes" id="UP000032067"/>
    </source>
</evidence>
<evidence type="ECO:0000256" key="1">
    <source>
        <dbReference type="SAM" id="MobiDB-lite"/>
    </source>
</evidence>
<feature type="region of interest" description="Disordered" evidence="1">
    <location>
        <begin position="92"/>
        <end position="116"/>
    </location>
</feature>
<dbReference type="InterPro" id="IPR010352">
    <property type="entry name" value="DUF945"/>
</dbReference>
<dbReference type="AlphaFoldDB" id="A0A0D0MPG4"/>
<comment type="caution">
    <text evidence="2">The sequence shown here is derived from an EMBL/GenBank/DDBJ whole genome shotgun (WGS) entry which is preliminary data.</text>
</comment>
<sequence>MRSFDKRKQVLSKKAVLGAVAAAIVVAYGGSTWWTGSKVRSIYDTALDEMPKQTALLRVTERKYERGFFGAVSTVTLEIGCAADAAAVAQAPAAKPAEGEEPEEEEGDEADAKPPKPLRITIRDTIHHGPIAGGKLAAATIDSELVLDIKAQAEAEKLFGKAKPLTAFTKVNFDGSYAIDMAVAPAKLAEDGKGQLAWQGAQAHIEVNAARTKARYDMTMPGLDFNDAAKGVQMKMGKFTAKADMDSSAGWLLATGKTEGRLEAFELSATKGLAGSADADAPAGTHKPVKVLLQNMDLVGEASIKDGLYASDASLKGQGKIGETSIDKFEMASGARRIHAAGYKKLADAYLQSSAAAGCGKSSKATQAAMKALADQLAPDLKAMAKYSPEFGLDKMLVEIGGKRGEVSYTAGMVGVTDEDLQAPGMALLMKRGVLKANARLPVQWIEQIAETGAESGQTPPPEMVAGLVEQGEQLGFVKRDGEHVTGQVEFSEGSLKVNGKPLNALGK</sequence>
<dbReference type="EMBL" id="JXQQ01000017">
    <property type="protein sequence ID" value="KIQ34211.1"/>
    <property type="molecule type" value="Genomic_DNA"/>
</dbReference>
<dbReference type="Proteomes" id="UP000032067">
    <property type="component" value="Unassembled WGS sequence"/>
</dbReference>
<evidence type="ECO:0008006" key="4">
    <source>
        <dbReference type="Google" id="ProtNLM"/>
    </source>
</evidence>
<reference evidence="2 3" key="1">
    <citation type="submission" date="2014-12" db="EMBL/GenBank/DDBJ databases">
        <title>16Stimator: statistical estimation of ribosomal gene copy numbers from draft genome assemblies.</title>
        <authorList>
            <person name="Perisin M.A."/>
            <person name="Vetter M."/>
            <person name="Gilbert J.A."/>
            <person name="Bergelson J."/>
        </authorList>
    </citation>
    <scope>NUCLEOTIDE SEQUENCE [LARGE SCALE GENOMIC DNA]</scope>
    <source>
        <strain evidence="2 3">MEDvA23</strain>
    </source>
</reference>
<protein>
    <recommendedName>
        <fullName evidence="4">DUF945 family protein</fullName>
    </recommendedName>
</protein>
<evidence type="ECO:0000313" key="2">
    <source>
        <dbReference type="EMBL" id="KIQ34211.1"/>
    </source>
</evidence>
<feature type="compositionally biased region" description="Acidic residues" evidence="1">
    <location>
        <begin position="99"/>
        <end position="109"/>
    </location>
</feature>
<name>A0A0D0MPG4_VARPD</name>
<organism evidence="2 3">
    <name type="scientific">Variovorax paradoxus</name>
    <dbReference type="NCBI Taxonomy" id="34073"/>
    <lineage>
        <taxon>Bacteria</taxon>
        <taxon>Pseudomonadati</taxon>
        <taxon>Pseudomonadota</taxon>
        <taxon>Betaproteobacteria</taxon>
        <taxon>Burkholderiales</taxon>
        <taxon>Comamonadaceae</taxon>
        <taxon>Variovorax</taxon>
    </lineage>
</organism>
<proteinExistence type="predicted"/>
<dbReference type="OrthoDB" id="8831594at2"/>
<accession>A0A0D0MPG4</accession>
<gene>
    <name evidence="2" type="ORF">RT97_08710</name>
</gene>
<dbReference type="Pfam" id="PF06097">
    <property type="entry name" value="DUF945"/>
    <property type="match status" value="1"/>
</dbReference>